<feature type="region of interest" description="Disordered" evidence="1">
    <location>
        <begin position="160"/>
        <end position="202"/>
    </location>
</feature>
<evidence type="ECO:0000313" key="3">
    <source>
        <dbReference type="Proteomes" id="UP000220246"/>
    </source>
</evidence>
<feature type="compositionally biased region" description="Low complexity" evidence="1">
    <location>
        <begin position="180"/>
        <end position="194"/>
    </location>
</feature>
<reference evidence="3" key="1">
    <citation type="submission" date="2017-09" db="EMBL/GenBank/DDBJ databases">
        <title>FDA dAtabase for Regulatory Grade micrObial Sequences (FDA-ARGOS): Supporting development and validation of Infectious Disease Dx tests.</title>
        <authorList>
            <person name="Minogue T."/>
            <person name="Wolcott M."/>
            <person name="Wasieloski L."/>
            <person name="Aguilar W."/>
            <person name="Moore D."/>
            <person name="Tallon L."/>
            <person name="Sadzewicz L."/>
            <person name="Ott S."/>
            <person name="Zhao X."/>
            <person name="Nagaraj S."/>
            <person name="Vavikolanu K."/>
            <person name="Aluvathingal J."/>
            <person name="Nadendla S."/>
            <person name="Sichtig H."/>
        </authorList>
    </citation>
    <scope>NUCLEOTIDE SEQUENCE [LARGE SCALE GENOMIC DNA]</scope>
    <source>
        <strain evidence="3">FDAARGOS_394</strain>
    </source>
</reference>
<dbReference type="AlphaFoldDB" id="A0A2A7UVR7"/>
<evidence type="ECO:0000313" key="2">
    <source>
        <dbReference type="EMBL" id="PEH89362.1"/>
    </source>
</evidence>
<dbReference type="GeneID" id="80801494"/>
<dbReference type="STRING" id="1219032.GCA_001515545_01130"/>
<dbReference type="RefSeq" id="WP_066534298.1">
    <property type="nucleotide sequence ID" value="NZ_PDEA01000001.1"/>
</dbReference>
<name>A0A2A7UVR7_COMTR</name>
<protein>
    <submittedName>
        <fullName evidence="2">Uncharacterized protein</fullName>
    </submittedName>
</protein>
<sequence>MRGWFSRPADTASSAAEPAAGDAPQSYAQWSQCLDALAKEDNDAACLQQLENGQLEWTAGVAPMLGKRISEEVQRRLQRCSDRLARDLRMGAQETLIVRAVLQGRVQLCFVHRLCQLPVLPAATQQHLQSEILRFAERAQKSLEDTAKADRSGQLATLLRNNPLTGYDRTPASSGPLHNAPLTAATLSPATAAAPRRRNILN</sequence>
<organism evidence="2 3">
    <name type="scientific">Comamonas terrigena</name>
    <dbReference type="NCBI Taxonomy" id="32013"/>
    <lineage>
        <taxon>Bacteria</taxon>
        <taxon>Pseudomonadati</taxon>
        <taxon>Pseudomonadota</taxon>
        <taxon>Betaproteobacteria</taxon>
        <taxon>Burkholderiales</taxon>
        <taxon>Comamonadaceae</taxon>
        <taxon>Comamonas</taxon>
    </lineage>
</organism>
<proteinExistence type="predicted"/>
<accession>A0A2A7UVR7</accession>
<evidence type="ECO:0000256" key="1">
    <source>
        <dbReference type="SAM" id="MobiDB-lite"/>
    </source>
</evidence>
<dbReference type="OrthoDB" id="2621482at2"/>
<comment type="caution">
    <text evidence="2">The sequence shown here is derived from an EMBL/GenBank/DDBJ whole genome shotgun (WGS) entry which is preliminary data.</text>
</comment>
<feature type="region of interest" description="Disordered" evidence="1">
    <location>
        <begin position="1"/>
        <end position="23"/>
    </location>
</feature>
<dbReference type="EMBL" id="PDEA01000001">
    <property type="protein sequence ID" value="PEH89362.1"/>
    <property type="molecule type" value="Genomic_DNA"/>
</dbReference>
<dbReference type="Proteomes" id="UP000220246">
    <property type="component" value="Unassembled WGS sequence"/>
</dbReference>
<feature type="compositionally biased region" description="Low complexity" evidence="1">
    <location>
        <begin position="8"/>
        <end position="23"/>
    </location>
</feature>
<gene>
    <name evidence="2" type="ORF">CRM82_12810</name>
</gene>
<keyword evidence="3" id="KW-1185">Reference proteome</keyword>